<feature type="compositionally biased region" description="Basic residues" evidence="1">
    <location>
        <begin position="526"/>
        <end position="536"/>
    </location>
</feature>
<comment type="caution">
    <text evidence="3">The sequence shown here is derived from an EMBL/GenBank/DDBJ whole genome shotgun (WGS) entry which is preliminary data.</text>
</comment>
<reference evidence="3 4" key="1">
    <citation type="journal article" date="2020" name="G3 (Bethesda)">
        <title>Improved Reference Genome for Cyclotella cryptica CCMP332, a Model for Cell Wall Morphogenesis, Salinity Adaptation, and Lipid Production in Diatoms (Bacillariophyta).</title>
        <authorList>
            <person name="Roberts W.R."/>
            <person name="Downey K.M."/>
            <person name="Ruck E.C."/>
            <person name="Traller J.C."/>
            <person name="Alverson A.J."/>
        </authorList>
    </citation>
    <scope>NUCLEOTIDE SEQUENCE [LARGE SCALE GENOMIC DNA]</scope>
    <source>
        <strain evidence="3 4">CCMP332</strain>
    </source>
</reference>
<name>A0ABD3R6G8_9STRA</name>
<dbReference type="AlphaFoldDB" id="A0ABD3R6G8"/>
<evidence type="ECO:0000313" key="3">
    <source>
        <dbReference type="EMBL" id="KAL3804855.1"/>
    </source>
</evidence>
<feature type="region of interest" description="Disordered" evidence="1">
    <location>
        <begin position="113"/>
        <end position="213"/>
    </location>
</feature>
<feature type="compositionally biased region" description="Polar residues" evidence="1">
    <location>
        <begin position="476"/>
        <end position="490"/>
    </location>
</feature>
<evidence type="ECO:0000256" key="2">
    <source>
        <dbReference type="SAM" id="SignalP"/>
    </source>
</evidence>
<organism evidence="3 4">
    <name type="scientific">Cyclotella cryptica</name>
    <dbReference type="NCBI Taxonomy" id="29204"/>
    <lineage>
        <taxon>Eukaryota</taxon>
        <taxon>Sar</taxon>
        <taxon>Stramenopiles</taxon>
        <taxon>Ochrophyta</taxon>
        <taxon>Bacillariophyta</taxon>
        <taxon>Coscinodiscophyceae</taxon>
        <taxon>Thalassiosirophycidae</taxon>
        <taxon>Stephanodiscales</taxon>
        <taxon>Stephanodiscaceae</taxon>
        <taxon>Cyclotella</taxon>
    </lineage>
</organism>
<feature type="compositionally biased region" description="Basic residues" evidence="1">
    <location>
        <begin position="491"/>
        <end position="503"/>
    </location>
</feature>
<feature type="compositionally biased region" description="Basic residues" evidence="1">
    <location>
        <begin position="180"/>
        <end position="211"/>
    </location>
</feature>
<feature type="compositionally biased region" description="Basic residues" evidence="1">
    <location>
        <begin position="153"/>
        <end position="167"/>
    </location>
</feature>
<feature type="region of interest" description="Disordered" evidence="1">
    <location>
        <begin position="626"/>
        <end position="662"/>
    </location>
</feature>
<accession>A0ABD3R6G8</accession>
<feature type="compositionally biased region" description="Gly residues" evidence="1">
    <location>
        <begin position="170"/>
        <end position="179"/>
    </location>
</feature>
<feature type="region of interest" description="Disordered" evidence="1">
    <location>
        <begin position="456"/>
        <end position="536"/>
    </location>
</feature>
<dbReference type="EMBL" id="JABMIG020000005">
    <property type="protein sequence ID" value="KAL3804855.1"/>
    <property type="molecule type" value="Genomic_DNA"/>
</dbReference>
<feature type="compositionally biased region" description="Polar residues" evidence="1">
    <location>
        <begin position="631"/>
        <end position="646"/>
    </location>
</feature>
<dbReference type="Proteomes" id="UP001516023">
    <property type="component" value="Unassembled WGS sequence"/>
</dbReference>
<feature type="signal peptide" evidence="2">
    <location>
        <begin position="1"/>
        <end position="20"/>
    </location>
</feature>
<feature type="chain" id="PRO_5044814424" evidence="2">
    <location>
        <begin position="21"/>
        <end position="662"/>
    </location>
</feature>
<keyword evidence="4" id="KW-1185">Reference proteome</keyword>
<protein>
    <submittedName>
        <fullName evidence="3">Uncharacterized protein</fullName>
    </submittedName>
</protein>
<feature type="compositionally biased region" description="Low complexity" evidence="1">
    <location>
        <begin position="461"/>
        <end position="473"/>
    </location>
</feature>
<feature type="compositionally biased region" description="Basic and acidic residues" evidence="1">
    <location>
        <begin position="143"/>
        <end position="152"/>
    </location>
</feature>
<evidence type="ECO:0000313" key="4">
    <source>
        <dbReference type="Proteomes" id="UP001516023"/>
    </source>
</evidence>
<feature type="compositionally biased region" description="Low complexity" evidence="1">
    <location>
        <begin position="647"/>
        <end position="662"/>
    </location>
</feature>
<sequence>MKRTIATLLPLSLLFYSTVASDEDIYRTDAGIVNGKKLWFPEWRMKELLQHQDGRSLDGKVDPFPTVEFYLTDDEIQEVLYPRTSFESLETRIEKVLQRRFFDDYDHDASLESYHEQDDEEVHDESGVQVRKGQQQRPSSRGLRTEKGLFNKDRKRGKRANNGRGKRANSGGGKRGNNGRGKRGGNGKRGKRGNGVARNKRQKRGGNKHQQFKYQNRNYRNICLDPPDRFRTCLSREEDPTNDLQGCDAILRNSYNMGALFLQRGKWPPPSDDPDYIEPHVPYTEPYIKNDEVMTLGFMHLTLLQSTENLNCNERIRVEETVLWYLQQNVGEDDTFYPMCVFLDEDAISEEIVRGADGRVAATTALKVEVVFRTKTKFNNKLEKEARVRRRMMEEKWGNATVPRVRDLQLLDTCNSANHHLCCSQDSINGDQGGFCNSIGCELSECGRRGLVNLPRPPADVGGSRPGSGVRPGNISFGSRPQRPSANQQNRPKRPVRPSTRRRNVFDEALGEELESFENGNNGHPQSRRNTRRKNERKCEVAGFQNKEFRQVLKQNTIYKNVELALSLLNDTDTSGVASCSVNWYIVNNGGIPSATCDEYSDRDCKNNEDLVYQDDAVRCIEPSAMPSVAPTATPSEVPSFTPSVQPSESSMPTEESTEFPT</sequence>
<evidence type="ECO:0000256" key="1">
    <source>
        <dbReference type="SAM" id="MobiDB-lite"/>
    </source>
</evidence>
<gene>
    <name evidence="3" type="ORF">HJC23_006627</name>
</gene>
<keyword evidence="2" id="KW-0732">Signal</keyword>
<proteinExistence type="predicted"/>